<keyword evidence="1" id="KW-0472">Membrane</keyword>
<proteinExistence type="predicted"/>
<feature type="chain" id="PRO_5026025081" description="DUF8020 domain-containing protein" evidence="2">
    <location>
        <begin position="27"/>
        <end position="209"/>
    </location>
</feature>
<evidence type="ECO:0000256" key="2">
    <source>
        <dbReference type="SAM" id="SignalP"/>
    </source>
</evidence>
<feature type="transmembrane region" description="Helical" evidence="1">
    <location>
        <begin position="144"/>
        <end position="168"/>
    </location>
</feature>
<sequence>MSISRIAATTLCAIVATVITSGGANANPADTPDGPLDVRGTFEDIDYRVAASADRRAAVATIAHGRFEVIHDGRVVTLNDHNGNVVAALPMALRVGDRQVAVRPVVEDAGHRLVLAPVGQSGAPLRDVRAQERFFAEVEKAMPIVVAGAGIGAAIGFVLGFPLGLFVLDFITVPLTTVLGAAIGAAAGLAMAGGQPAIDAALEYASGAP</sequence>
<gene>
    <name evidence="4" type="ORF">F5X71_32385</name>
</gene>
<feature type="domain" description="DUF8020" evidence="3">
    <location>
        <begin position="46"/>
        <end position="118"/>
    </location>
</feature>
<evidence type="ECO:0000313" key="5">
    <source>
        <dbReference type="Proteomes" id="UP000501705"/>
    </source>
</evidence>
<reference evidence="4 5" key="1">
    <citation type="journal article" date="2019" name="ACS Chem. Biol.">
        <title>Identification and Mobilization of a Cryptic Antibiotic Biosynthesis Gene Locus from a Human-Pathogenic Nocardia Isolate.</title>
        <authorList>
            <person name="Herisse M."/>
            <person name="Ishida K."/>
            <person name="Porter J.L."/>
            <person name="Howden B."/>
            <person name="Hertweck C."/>
            <person name="Stinear T.P."/>
            <person name="Pidot S.J."/>
        </authorList>
    </citation>
    <scope>NUCLEOTIDE SEQUENCE [LARGE SCALE GENOMIC DNA]</scope>
    <source>
        <strain evidence="4 5">AUSMDU00024985</strain>
    </source>
</reference>
<evidence type="ECO:0000313" key="4">
    <source>
        <dbReference type="EMBL" id="QIS06385.1"/>
    </source>
</evidence>
<feature type="signal peptide" evidence="2">
    <location>
        <begin position="1"/>
        <end position="26"/>
    </location>
</feature>
<evidence type="ECO:0000259" key="3">
    <source>
        <dbReference type="Pfam" id="PF26059"/>
    </source>
</evidence>
<evidence type="ECO:0000256" key="1">
    <source>
        <dbReference type="SAM" id="Phobius"/>
    </source>
</evidence>
<accession>A0A6G9XZK1</accession>
<dbReference type="RefSeq" id="WP_167465418.1">
    <property type="nucleotide sequence ID" value="NZ_CP046171.1"/>
</dbReference>
<dbReference type="Pfam" id="PF26059">
    <property type="entry name" value="DUF8020"/>
    <property type="match status" value="1"/>
</dbReference>
<dbReference type="AlphaFoldDB" id="A0A6G9XZK1"/>
<name>A0A6G9XZK1_NOCBR</name>
<keyword evidence="2" id="KW-0732">Signal</keyword>
<dbReference type="Proteomes" id="UP000501705">
    <property type="component" value="Chromosome"/>
</dbReference>
<feature type="transmembrane region" description="Helical" evidence="1">
    <location>
        <begin position="175"/>
        <end position="194"/>
    </location>
</feature>
<dbReference type="InterPro" id="IPR058333">
    <property type="entry name" value="DUF8020"/>
</dbReference>
<organism evidence="4 5">
    <name type="scientific">Nocardia brasiliensis</name>
    <dbReference type="NCBI Taxonomy" id="37326"/>
    <lineage>
        <taxon>Bacteria</taxon>
        <taxon>Bacillati</taxon>
        <taxon>Actinomycetota</taxon>
        <taxon>Actinomycetes</taxon>
        <taxon>Mycobacteriales</taxon>
        <taxon>Nocardiaceae</taxon>
        <taxon>Nocardia</taxon>
    </lineage>
</organism>
<dbReference type="EMBL" id="CP046171">
    <property type="protein sequence ID" value="QIS06385.1"/>
    <property type="molecule type" value="Genomic_DNA"/>
</dbReference>
<keyword evidence="1" id="KW-1133">Transmembrane helix</keyword>
<protein>
    <recommendedName>
        <fullName evidence="3">DUF8020 domain-containing protein</fullName>
    </recommendedName>
</protein>
<keyword evidence="1" id="KW-0812">Transmembrane</keyword>